<reference evidence="2" key="1">
    <citation type="submission" date="2016-10" db="EMBL/GenBank/DDBJ databases">
        <authorList>
            <person name="Varghese N."/>
            <person name="Submissions S."/>
        </authorList>
    </citation>
    <scope>NUCLEOTIDE SEQUENCE [LARGE SCALE GENOMIC DNA]</scope>
    <source>
        <strain evidence="2">DSM 46838</strain>
    </source>
</reference>
<evidence type="ECO:0000313" key="1">
    <source>
        <dbReference type="EMBL" id="SFF50660.1"/>
    </source>
</evidence>
<gene>
    <name evidence="1" type="ORF">SAMN05216574_11577</name>
</gene>
<accession>A0A1I2J9I8</accession>
<dbReference type="EMBL" id="FOND01000015">
    <property type="protein sequence ID" value="SFF50660.1"/>
    <property type="molecule type" value="Genomic_DNA"/>
</dbReference>
<evidence type="ECO:0000313" key="2">
    <source>
        <dbReference type="Proteomes" id="UP000198589"/>
    </source>
</evidence>
<organism evidence="1 2">
    <name type="scientific">Blastococcus tunisiensis</name>
    <dbReference type="NCBI Taxonomy" id="1798228"/>
    <lineage>
        <taxon>Bacteria</taxon>
        <taxon>Bacillati</taxon>
        <taxon>Actinomycetota</taxon>
        <taxon>Actinomycetes</taxon>
        <taxon>Geodermatophilales</taxon>
        <taxon>Geodermatophilaceae</taxon>
        <taxon>Blastococcus</taxon>
    </lineage>
</organism>
<keyword evidence="2" id="KW-1185">Reference proteome</keyword>
<name>A0A1I2J9I8_9ACTN</name>
<sequence length="32" mass="3179">MAMFVRLVFSLAAVAGALSVAAYALLHVSGAA</sequence>
<dbReference type="AlphaFoldDB" id="A0A1I2J9I8"/>
<proteinExistence type="predicted"/>
<dbReference type="Proteomes" id="UP000198589">
    <property type="component" value="Unassembled WGS sequence"/>
</dbReference>
<protein>
    <submittedName>
        <fullName evidence="1">Uncharacterized protein</fullName>
    </submittedName>
</protein>